<dbReference type="Proteomes" id="UP000255367">
    <property type="component" value="Unassembled WGS sequence"/>
</dbReference>
<dbReference type="Pfam" id="PF09343">
    <property type="entry name" value="DUF2460"/>
    <property type="match status" value="1"/>
</dbReference>
<keyword evidence="3" id="KW-1185">Reference proteome</keyword>
<protein>
    <submittedName>
        <fullName evidence="2">Uncharacterized conserved protein</fullName>
    </submittedName>
</protein>
<evidence type="ECO:0000313" key="3">
    <source>
        <dbReference type="Proteomes" id="UP000255367"/>
    </source>
</evidence>
<dbReference type="AlphaFoldDB" id="A0A380NJK5"/>
<evidence type="ECO:0000259" key="1">
    <source>
        <dbReference type="Pfam" id="PF09343"/>
    </source>
</evidence>
<dbReference type="OrthoDB" id="1625510at2"/>
<dbReference type="InterPro" id="IPR011740">
    <property type="entry name" value="DUF2460"/>
</dbReference>
<name>A0A380NJK5_9FIRM</name>
<organism evidence="2 3">
    <name type="scientific">Veillonella criceti</name>
    <dbReference type="NCBI Taxonomy" id="103891"/>
    <lineage>
        <taxon>Bacteria</taxon>
        <taxon>Bacillati</taxon>
        <taxon>Bacillota</taxon>
        <taxon>Negativicutes</taxon>
        <taxon>Veillonellales</taxon>
        <taxon>Veillonellaceae</taxon>
        <taxon>Veillonella</taxon>
    </lineage>
</organism>
<proteinExistence type="predicted"/>
<gene>
    <name evidence="2" type="ORF">NCTC12020_00825</name>
</gene>
<dbReference type="RefSeq" id="WP_115310038.1">
    <property type="nucleotide sequence ID" value="NZ_UHIO01000001.1"/>
</dbReference>
<sequence>MAQLKKFPNINTLEWKSSKSQKWNTVVKTSGAGKVRTLTTWQRPQYTITTAFAYLTPAQYKTLMGFFASIKGGHQPFLWLDPEDYEEKGIRLGVGSDGRWQAMRRMGDYLEPVEYIENVVLYADGQKVGSVRVDKGLITTTATVSPTAIITADYKYYWKVRLSGDEFTAELQYKNIYKSKSMKLVTVR</sequence>
<feature type="domain" description="DUF2460" evidence="1">
    <location>
        <begin position="7"/>
        <end position="188"/>
    </location>
</feature>
<accession>A0A380NJK5</accession>
<reference evidence="2 3" key="1">
    <citation type="submission" date="2018-06" db="EMBL/GenBank/DDBJ databases">
        <authorList>
            <consortium name="Pathogen Informatics"/>
            <person name="Doyle S."/>
        </authorList>
    </citation>
    <scope>NUCLEOTIDE SEQUENCE [LARGE SCALE GENOMIC DNA]</scope>
    <source>
        <strain evidence="2 3">NCTC12020</strain>
    </source>
</reference>
<dbReference type="EMBL" id="UHIO01000001">
    <property type="protein sequence ID" value="SUP42237.1"/>
    <property type="molecule type" value="Genomic_DNA"/>
</dbReference>
<evidence type="ECO:0000313" key="2">
    <source>
        <dbReference type="EMBL" id="SUP42237.1"/>
    </source>
</evidence>